<keyword evidence="3" id="KW-1185">Reference proteome</keyword>
<dbReference type="Gene3D" id="3.40.50.1580">
    <property type="entry name" value="Nucleoside phosphorylase domain"/>
    <property type="match status" value="1"/>
</dbReference>
<dbReference type="PANTHER" id="PTHR46082:SF6">
    <property type="entry name" value="AAA+ ATPASE DOMAIN-CONTAINING PROTEIN-RELATED"/>
    <property type="match status" value="1"/>
</dbReference>
<dbReference type="GO" id="GO:0009116">
    <property type="term" value="P:nucleoside metabolic process"/>
    <property type="evidence" value="ECO:0007669"/>
    <property type="project" value="InterPro"/>
</dbReference>
<accession>A0AAN6QZ86</accession>
<proteinExistence type="predicted"/>
<evidence type="ECO:0000313" key="2">
    <source>
        <dbReference type="EMBL" id="KAK1006419.1"/>
    </source>
</evidence>
<reference evidence="2" key="1">
    <citation type="submission" date="2023-06" db="EMBL/GenBank/DDBJ databases">
        <title>Black Yeasts Isolated from many extreme environments.</title>
        <authorList>
            <person name="Coleine C."/>
            <person name="Stajich J.E."/>
            <person name="Selbmann L."/>
        </authorList>
    </citation>
    <scope>NUCLEOTIDE SEQUENCE</scope>
    <source>
        <strain evidence="2">CCFEE 5200</strain>
    </source>
</reference>
<dbReference type="InterPro" id="IPR035994">
    <property type="entry name" value="Nucleoside_phosphorylase_sf"/>
</dbReference>
<gene>
    <name evidence="2" type="ORF">LTR91_003679</name>
</gene>
<dbReference type="Proteomes" id="UP001175353">
    <property type="component" value="Unassembled WGS sequence"/>
</dbReference>
<sequence>MHQAQRINKSRIPPTLRSYFELNHASNFILLRSFITYVAATRIFPALRIDLRPGARNIGFSLAVLMANAAAQPMPASRDGFRIAVICALPEERDTVEALMTSYYQNEGRRYGKARGDDNAYTTGVLGGKPIVLVAPRDMGTTNTRDLARGLSISFTNISYALVVGVAGGAPFVLDGMDWKYSDIHLGDVIISTHVLEYDFGRQYEGYFRRRAEVEHALPRATAEVANFVRKFIGGRSQDFRRILVKTNFDLGSHGRLNHSEYHQHPGPNKDRVYGQGYRHKHQDRPDRDACATCEACTAWYDKACARSSIATCEELGCQPIRINAVRPTMIHFGTYASGNAVMRSGHCRDLMVRDDGVIGFEMEGAGAWEVFGTIVIKGVVDYADSHKNKLWQGYAAARAALCATALIEEIELADSPYAG</sequence>
<dbReference type="GO" id="GO:0003824">
    <property type="term" value="F:catalytic activity"/>
    <property type="evidence" value="ECO:0007669"/>
    <property type="project" value="InterPro"/>
</dbReference>
<name>A0AAN6QZ86_9PEZI</name>
<protein>
    <recommendedName>
        <fullName evidence="1">Nucleoside phosphorylase domain-containing protein</fullName>
    </recommendedName>
</protein>
<dbReference type="Pfam" id="PF01048">
    <property type="entry name" value="PNP_UDP_1"/>
    <property type="match status" value="1"/>
</dbReference>
<dbReference type="InterPro" id="IPR053137">
    <property type="entry name" value="NLR-like"/>
</dbReference>
<evidence type="ECO:0000259" key="1">
    <source>
        <dbReference type="Pfam" id="PF01048"/>
    </source>
</evidence>
<dbReference type="EMBL" id="JAUJLE010000020">
    <property type="protein sequence ID" value="KAK1006419.1"/>
    <property type="molecule type" value="Genomic_DNA"/>
</dbReference>
<evidence type="ECO:0000313" key="3">
    <source>
        <dbReference type="Proteomes" id="UP001175353"/>
    </source>
</evidence>
<dbReference type="InterPro" id="IPR000845">
    <property type="entry name" value="Nucleoside_phosphorylase_d"/>
</dbReference>
<dbReference type="SUPFAM" id="SSF53167">
    <property type="entry name" value="Purine and uridine phosphorylases"/>
    <property type="match status" value="1"/>
</dbReference>
<dbReference type="AlphaFoldDB" id="A0AAN6QZ86"/>
<feature type="domain" description="Nucleoside phosphorylase" evidence="1">
    <location>
        <begin position="82"/>
        <end position="230"/>
    </location>
</feature>
<comment type="caution">
    <text evidence="2">The sequence shown here is derived from an EMBL/GenBank/DDBJ whole genome shotgun (WGS) entry which is preliminary data.</text>
</comment>
<dbReference type="PANTHER" id="PTHR46082">
    <property type="entry name" value="ATP/GTP-BINDING PROTEIN-RELATED"/>
    <property type="match status" value="1"/>
</dbReference>
<organism evidence="2 3">
    <name type="scientific">Friedmanniomyces endolithicus</name>
    <dbReference type="NCBI Taxonomy" id="329885"/>
    <lineage>
        <taxon>Eukaryota</taxon>
        <taxon>Fungi</taxon>
        <taxon>Dikarya</taxon>
        <taxon>Ascomycota</taxon>
        <taxon>Pezizomycotina</taxon>
        <taxon>Dothideomycetes</taxon>
        <taxon>Dothideomycetidae</taxon>
        <taxon>Mycosphaerellales</taxon>
        <taxon>Teratosphaeriaceae</taxon>
        <taxon>Friedmanniomyces</taxon>
    </lineage>
</organism>